<comment type="caution">
    <text evidence="2">The sequence shown here is derived from an EMBL/GenBank/DDBJ whole genome shotgun (WGS) entry which is preliminary data.</text>
</comment>
<dbReference type="EMBL" id="CABDUW010000121">
    <property type="protein sequence ID" value="VTJ59432.1"/>
    <property type="molecule type" value="Genomic_DNA"/>
</dbReference>
<protein>
    <submittedName>
        <fullName evidence="2">Uncharacterized protein</fullName>
    </submittedName>
</protein>
<organism evidence="2 3">
    <name type="scientific">Marmota monax</name>
    <name type="common">Woodchuck</name>
    <dbReference type="NCBI Taxonomy" id="9995"/>
    <lineage>
        <taxon>Eukaryota</taxon>
        <taxon>Metazoa</taxon>
        <taxon>Chordata</taxon>
        <taxon>Craniata</taxon>
        <taxon>Vertebrata</taxon>
        <taxon>Euteleostomi</taxon>
        <taxon>Mammalia</taxon>
        <taxon>Eutheria</taxon>
        <taxon>Euarchontoglires</taxon>
        <taxon>Glires</taxon>
        <taxon>Rodentia</taxon>
        <taxon>Sciuromorpha</taxon>
        <taxon>Sciuridae</taxon>
        <taxon>Xerinae</taxon>
        <taxon>Marmotini</taxon>
        <taxon>Marmota</taxon>
    </lineage>
</organism>
<name>A0A5E4ASD0_MARMO</name>
<feature type="region of interest" description="Disordered" evidence="1">
    <location>
        <begin position="19"/>
        <end position="88"/>
    </location>
</feature>
<feature type="compositionally biased region" description="Basic and acidic residues" evidence="1">
    <location>
        <begin position="53"/>
        <end position="62"/>
    </location>
</feature>
<evidence type="ECO:0000313" key="2">
    <source>
        <dbReference type="EMBL" id="VTJ59432.1"/>
    </source>
</evidence>
<accession>A0A5E4ASD0</accession>
<sequence length="88" mass="9009">MACVMAQIPGISLIIAISTSPSGGSSGTFPGATRVRMQPSRSPARIGAASRDVGPREAESTEKAALLHLGQSRGPSPDLKPPAHHGLR</sequence>
<gene>
    <name evidence="2" type="ORF">MONAX_5E002140</name>
</gene>
<feature type="compositionally biased region" description="Low complexity" evidence="1">
    <location>
        <begin position="19"/>
        <end position="31"/>
    </location>
</feature>
<keyword evidence="3" id="KW-1185">Reference proteome</keyword>
<dbReference type="Proteomes" id="UP000335636">
    <property type="component" value="Unassembled WGS sequence"/>
</dbReference>
<reference evidence="2" key="1">
    <citation type="submission" date="2019-04" db="EMBL/GenBank/DDBJ databases">
        <authorList>
            <person name="Alioto T."/>
            <person name="Alioto T."/>
        </authorList>
    </citation>
    <scope>NUCLEOTIDE SEQUENCE [LARGE SCALE GENOMIC DNA]</scope>
</reference>
<proteinExistence type="predicted"/>
<evidence type="ECO:0000313" key="3">
    <source>
        <dbReference type="Proteomes" id="UP000335636"/>
    </source>
</evidence>
<evidence type="ECO:0000256" key="1">
    <source>
        <dbReference type="SAM" id="MobiDB-lite"/>
    </source>
</evidence>
<dbReference type="AlphaFoldDB" id="A0A5E4ASD0"/>